<evidence type="ECO:0000313" key="4">
    <source>
        <dbReference type="Proteomes" id="UP000236903"/>
    </source>
</evidence>
<evidence type="ECO:0000313" key="2">
    <source>
        <dbReference type="EMBL" id="OZI84682.1"/>
    </source>
</evidence>
<name>A0A261WFH0_9PSED</name>
<evidence type="ECO:0000313" key="1">
    <source>
        <dbReference type="EMBL" id="AVB20176.1"/>
    </source>
</evidence>
<dbReference type="Proteomes" id="UP000217163">
    <property type="component" value="Unassembled WGS sequence"/>
</dbReference>
<gene>
    <name evidence="1" type="ORF">BKM03_13830</name>
    <name evidence="2" type="ORF">CFN58_22940</name>
</gene>
<reference evidence="2" key="3">
    <citation type="journal article" date="2019" name="Plant Pathol.">
        <title>Genetic diversity of Pseudomonas syringae pv. actinidiae, pathogen of kiwifruit bacterial canker.</title>
        <authorList>
            <person name="Sawada H."/>
            <person name="Fujikawa T."/>
        </authorList>
    </citation>
    <scope>NUCLEOTIDE SEQUENCE</scope>
    <source>
        <strain evidence="2">MAFF 212061</strain>
    </source>
</reference>
<sequence>MVHVVILSVQRDFYEALKKYRALKKQNPRSGSRPGVENSLVGVPLKWAPDGYQARQWLNQYP</sequence>
<dbReference type="KEGG" id="pavl:BKM03_13830"/>
<organism evidence="2 3">
    <name type="scientific">Pseudomonas avellanae</name>
    <dbReference type="NCBI Taxonomy" id="46257"/>
    <lineage>
        <taxon>Bacteria</taxon>
        <taxon>Pseudomonadati</taxon>
        <taxon>Pseudomonadota</taxon>
        <taxon>Gammaproteobacteria</taxon>
        <taxon>Pseudomonadales</taxon>
        <taxon>Pseudomonadaceae</taxon>
        <taxon>Pseudomonas</taxon>
    </lineage>
</organism>
<evidence type="ECO:0000313" key="3">
    <source>
        <dbReference type="Proteomes" id="UP000217163"/>
    </source>
</evidence>
<proteinExistence type="predicted"/>
<dbReference type="EMBL" id="CP026562">
    <property type="protein sequence ID" value="AVB20176.1"/>
    <property type="molecule type" value="Genomic_DNA"/>
</dbReference>
<reference evidence="1 4" key="2">
    <citation type="submission" date="2018-02" db="EMBL/GenBank/DDBJ databases">
        <title>Comparative genomics of Pseudomonas syringae.</title>
        <authorList>
            <person name="Hulin M.T."/>
        </authorList>
    </citation>
    <scope>NUCLEOTIDE SEQUENCE [LARGE SCALE GENOMIC DNA]</scope>
    <source>
        <strain evidence="1 4">R2leaf</strain>
    </source>
</reference>
<dbReference type="AlphaFoldDB" id="A0A261WFH0"/>
<protein>
    <submittedName>
        <fullName evidence="2">Uncharacterized protein</fullName>
    </submittedName>
</protein>
<accession>A0A261WFH0</accession>
<reference evidence="3" key="1">
    <citation type="journal article" date="2016" name="Sci. Rep.">
        <title>Genome analysis of the kiwifruit canker pathogen Pseudomonas syringae pv. actinidiae biovar 5.</title>
        <authorList>
            <person name="Fujikawa T."/>
            <person name="Sawada H."/>
        </authorList>
    </citation>
    <scope>NUCLEOTIDE SEQUENCE [LARGE SCALE GENOMIC DNA]</scope>
    <source>
        <strain evidence="3">MAFF 212061</strain>
    </source>
</reference>
<dbReference type="EMBL" id="NKQU01000591">
    <property type="protein sequence ID" value="OZI84682.1"/>
    <property type="molecule type" value="Genomic_DNA"/>
</dbReference>
<dbReference type="Proteomes" id="UP000236903">
    <property type="component" value="Chromosome"/>
</dbReference>